<dbReference type="Proteomes" id="UP000322699">
    <property type="component" value="Unassembled WGS sequence"/>
</dbReference>
<accession>A0A5B1CCL4</accession>
<protein>
    <submittedName>
        <fullName evidence="1">Uncharacterized protein</fullName>
    </submittedName>
</protein>
<dbReference type="OrthoDB" id="284701at2"/>
<gene>
    <name evidence="1" type="ORF">LF1_08120</name>
</gene>
<evidence type="ECO:0000313" key="2">
    <source>
        <dbReference type="Proteomes" id="UP000322699"/>
    </source>
</evidence>
<sequence>MPNTANRPTTADLLYARTAALELIEELHAGVKNMPILEAANPEKFDRYFGELDDLHDAIDGLAAKFLRNTRV</sequence>
<dbReference type="RefSeq" id="WP_068259260.1">
    <property type="nucleotide sequence ID" value="NZ_LWSK01000009.1"/>
</dbReference>
<dbReference type="EMBL" id="VRLW01000001">
    <property type="protein sequence ID" value="KAA1258296.1"/>
    <property type="molecule type" value="Genomic_DNA"/>
</dbReference>
<name>A0A5B1CCL4_9BACT</name>
<evidence type="ECO:0000313" key="1">
    <source>
        <dbReference type="EMBL" id="KAA1258296.1"/>
    </source>
</evidence>
<comment type="caution">
    <text evidence="1">The sequence shown here is derived from an EMBL/GenBank/DDBJ whole genome shotgun (WGS) entry which is preliminary data.</text>
</comment>
<keyword evidence="2" id="KW-1185">Reference proteome</keyword>
<reference evidence="1 2" key="1">
    <citation type="submission" date="2019-08" db="EMBL/GenBank/DDBJ databases">
        <title>Deep-cultivation of Planctomycetes and their phenomic and genomic characterization uncovers novel biology.</title>
        <authorList>
            <person name="Wiegand S."/>
            <person name="Jogler M."/>
            <person name="Boedeker C."/>
            <person name="Pinto D."/>
            <person name="Vollmers J."/>
            <person name="Rivas-Marin E."/>
            <person name="Kohn T."/>
            <person name="Peeters S.H."/>
            <person name="Heuer A."/>
            <person name="Rast P."/>
            <person name="Oberbeckmann S."/>
            <person name="Bunk B."/>
            <person name="Jeske O."/>
            <person name="Meyerdierks A."/>
            <person name="Storesund J.E."/>
            <person name="Kallscheuer N."/>
            <person name="Luecker S."/>
            <person name="Lage O.M."/>
            <person name="Pohl T."/>
            <person name="Merkel B.J."/>
            <person name="Hornburger P."/>
            <person name="Mueller R.-W."/>
            <person name="Bruemmer F."/>
            <person name="Labrenz M."/>
            <person name="Spormann A.M."/>
            <person name="Op Den Camp H."/>
            <person name="Overmann J."/>
            <person name="Amann R."/>
            <person name="Jetten M.S.M."/>
            <person name="Mascher T."/>
            <person name="Medema M.H."/>
            <person name="Devos D.P."/>
            <person name="Kaster A.-K."/>
            <person name="Ovreas L."/>
            <person name="Rohde M."/>
            <person name="Galperin M.Y."/>
            <person name="Jogler C."/>
        </authorList>
    </citation>
    <scope>NUCLEOTIDE SEQUENCE [LARGE SCALE GENOMIC DNA]</scope>
    <source>
        <strain evidence="1 2">LF1</strain>
    </source>
</reference>
<organism evidence="1 2">
    <name type="scientific">Rubripirellula obstinata</name>
    <dbReference type="NCBI Taxonomy" id="406547"/>
    <lineage>
        <taxon>Bacteria</taxon>
        <taxon>Pseudomonadati</taxon>
        <taxon>Planctomycetota</taxon>
        <taxon>Planctomycetia</taxon>
        <taxon>Pirellulales</taxon>
        <taxon>Pirellulaceae</taxon>
        <taxon>Rubripirellula</taxon>
    </lineage>
</organism>
<proteinExistence type="predicted"/>
<dbReference type="AlphaFoldDB" id="A0A5B1CCL4"/>